<feature type="compositionally biased region" description="Polar residues" evidence="11">
    <location>
        <begin position="451"/>
        <end position="468"/>
    </location>
</feature>
<dbReference type="InterPro" id="IPR018200">
    <property type="entry name" value="USP_CS"/>
</dbReference>
<dbReference type="Gene3D" id="3.90.70.10">
    <property type="entry name" value="Cysteine proteinases"/>
    <property type="match status" value="2"/>
</dbReference>
<comment type="caution">
    <text evidence="13">The sequence shown here is derived from an EMBL/GenBank/DDBJ whole genome shotgun (WGS) entry which is preliminary data.</text>
</comment>
<keyword evidence="14" id="KW-1185">Reference proteome</keyword>
<keyword evidence="9" id="KW-0539">Nucleus</keyword>
<comment type="similarity">
    <text evidence="10">Belongs to the peptidase C19 family.</text>
</comment>
<comment type="subcellular location">
    <subcellularLocation>
        <location evidence="2">Nucleus</location>
    </subcellularLocation>
</comment>
<dbReference type="GO" id="GO:0005634">
    <property type="term" value="C:nucleus"/>
    <property type="evidence" value="ECO:0007669"/>
    <property type="project" value="UniProtKB-SubCell"/>
</dbReference>
<evidence type="ECO:0000256" key="3">
    <source>
        <dbReference type="ARBA" id="ARBA00022670"/>
    </source>
</evidence>
<feature type="domain" description="USP" evidence="12">
    <location>
        <begin position="33"/>
        <end position="621"/>
    </location>
</feature>
<evidence type="ECO:0000256" key="1">
    <source>
        <dbReference type="ARBA" id="ARBA00000707"/>
    </source>
</evidence>
<feature type="region of interest" description="Disordered" evidence="11">
    <location>
        <begin position="449"/>
        <end position="468"/>
    </location>
</feature>
<comment type="catalytic activity">
    <reaction evidence="1 10">
        <text>Thiol-dependent hydrolysis of ester, thioester, amide, peptide and isopeptide bonds formed by the C-terminal Gly of ubiquitin (a 76-residue protein attached to proteins as an intracellular targeting signal).</text>
        <dbReference type="EC" id="3.4.19.12"/>
    </reaction>
</comment>
<evidence type="ECO:0000256" key="5">
    <source>
        <dbReference type="ARBA" id="ARBA00022801"/>
    </source>
</evidence>
<dbReference type="PROSITE" id="PS00973">
    <property type="entry name" value="USP_2"/>
    <property type="match status" value="1"/>
</dbReference>
<dbReference type="PROSITE" id="PS00972">
    <property type="entry name" value="USP_1"/>
    <property type="match status" value="1"/>
</dbReference>
<keyword evidence="4 10" id="KW-0833">Ubl conjugation pathway</keyword>
<keyword evidence="6 10" id="KW-0788">Thiol protease</keyword>
<evidence type="ECO:0000256" key="9">
    <source>
        <dbReference type="ARBA" id="ARBA00023242"/>
    </source>
</evidence>
<keyword evidence="3 10" id="KW-0645">Protease</keyword>
<dbReference type="EMBL" id="VWRR01000014">
    <property type="protein sequence ID" value="KAF6001532.1"/>
    <property type="molecule type" value="Genomic_DNA"/>
</dbReference>
<dbReference type="OrthoDB" id="2885at2759"/>
<protein>
    <recommendedName>
        <fullName evidence="10">Ubiquitin carboxyl-terminal hydrolase</fullName>
        <ecNumber evidence="10">3.4.19.12</ecNumber>
    </recommendedName>
</protein>
<dbReference type="InterPro" id="IPR028889">
    <property type="entry name" value="USP"/>
</dbReference>
<proteinExistence type="inferred from homology"/>
<keyword evidence="5 10" id="KW-0378">Hydrolase</keyword>
<dbReference type="Pfam" id="PF00443">
    <property type="entry name" value="UCH"/>
    <property type="match status" value="2"/>
</dbReference>
<feature type="compositionally biased region" description="Basic and acidic residues" evidence="11">
    <location>
        <begin position="142"/>
        <end position="152"/>
    </location>
</feature>
<dbReference type="SUPFAM" id="SSF54001">
    <property type="entry name" value="Cysteine proteinases"/>
    <property type="match status" value="1"/>
</dbReference>
<dbReference type="GO" id="GO:0004843">
    <property type="term" value="F:cysteine-type deubiquitinase activity"/>
    <property type="evidence" value="ECO:0007669"/>
    <property type="project" value="UniProtKB-UniRule"/>
</dbReference>
<evidence type="ECO:0000259" key="12">
    <source>
        <dbReference type="PROSITE" id="PS50235"/>
    </source>
</evidence>
<dbReference type="EC" id="3.4.19.12" evidence="10"/>
<feature type="compositionally biased region" description="Basic residues" evidence="11">
    <location>
        <begin position="221"/>
        <end position="231"/>
    </location>
</feature>
<evidence type="ECO:0000256" key="7">
    <source>
        <dbReference type="ARBA" id="ARBA00023015"/>
    </source>
</evidence>
<accession>A0A7J7IEL7</accession>
<name>A0A7J7IEL7_9RHOD</name>
<dbReference type="AlphaFoldDB" id="A0A7J7IEL7"/>
<sequence>MAIPRATRTGGRQDDDSLEASAARIGSAYAGLVGLYNLGSTCYMSAVLQVLIHLPPVRNFFLADLHQAFCLRRVEALAQGQDPELACFNCALDAFIVQAYRASLESPQRAAHWRPVSDAVLVGKEKPLPGSQGAYSAAATPVHDHDHDDHDSLVSPTMAALPQPAHDEIPNLDASEADEKQRVHGNKATGKSGSIAVPRSATPSANSMSDVTTEPDNAPRRLLKRSRTARTRSKETAHLKTWTTSTTAQDNRVDFANAAQERANENGVDEAPVSGTLRERNALFPVSAAVMAPQKLLDVTWKHVETLASYCQHDAHEYLLSALNLMHTHWTFTLDDDERRQQLQRRLLETVIEEQHSSLSAAAQLPLRCHCLAHRTFAGLIQSEIVCTQCAASSVRYEEFLDISLDLVRRNGSAKTATEPFAETIPNTLTDCLRRFTHRERLDPSGAPSICNCNETSQEGTESSPLQTKQLSLRQLPPIICFHLKRFEHSSQAPPTKLDVDFVFPLCGLDLTPFMTRAARGEPQRFSCTSASTVSDNEPAILDEALAPRQLYDLIAFISHIGRIDQGHYVTHVRHGRHHEWFKFDDETVSIDRGIPSAEAHQTNSPWMTSKEVYVLLYAIRPECLWVRST</sequence>
<evidence type="ECO:0000256" key="10">
    <source>
        <dbReference type="RuleBase" id="RU366025"/>
    </source>
</evidence>
<evidence type="ECO:0000256" key="8">
    <source>
        <dbReference type="ARBA" id="ARBA00023163"/>
    </source>
</evidence>
<evidence type="ECO:0000256" key="2">
    <source>
        <dbReference type="ARBA" id="ARBA00004123"/>
    </source>
</evidence>
<keyword evidence="7" id="KW-0805">Transcription regulation</keyword>
<keyword evidence="8" id="KW-0804">Transcription</keyword>
<dbReference type="PROSITE" id="PS50235">
    <property type="entry name" value="USP_3"/>
    <property type="match status" value="1"/>
</dbReference>
<evidence type="ECO:0000256" key="6">
    <source>
        <dbReference type="ARBA" id="ARBA00022807"/>
    </source>
</evidence>
<dbReference type="InterPro" id="IPR050185">
    <property type="entry name" value="Ub_carboxyl-term_hydrolase"/>
</dbReference>
<dbReference type="InterPro" id="IPR038765">
    <property type="entry name" value="Papain-like_cys_pep_sf"/>
</dbReference>
<evidence type="ECO:0000256" key="11">
    <source>
        <dbReference type="SAM" id="MobiDB-lite"/>
    </source>
</evidence>
<dbReference type="Proteomes" id="UP000530660">
    <property type="component" value="Unassembled WGS sequence"/>
</dbReference>
<evidence type="ECO:0000256" key="4">
    <source>
        <dbReference type="ARBA" id="ARBA00022786"/>
    </source>
</evidence>
<dbReference type="PANTHER" id="PTHR21646">
    <property type="entry name" value="UBIQUITIN CARBOXYL-TERMINAL HYDROLASE"/>
    <property type="match status" value="1"/>
</dbReference>
<feature type="compositionally biased region" description="Polar residues" evidence="11">
    <location>
        <begin position="201"/>
        <end position="215"/>
    </location>
</feature>
<gene>
    <name evidence="13" type="primary">USP51</name>
    <name evidence="13" type="ORF">F1559_002774</name>
</gene>
<evidence type="ECO:0000313" key="13">
    <source>
        <dbReference type="EMBL" id="KAF6001532.1"/>
    </source>
</evidence>
<reference evidence="13 14" key="1">
    <citation type="journal article" date="2020" name="J. Phycol.">
        <title>Comparative genome analysis reveals Cyanidiococcus gen. nov., a new extremophilic red algal genus sister to Cyanidioschyzon (Cyanidioschyzonaceae, Rhodophyta).</title>
        <authorList>
            <person name="Liu S.-L."/>
            <person name="Chiang Y.-R."/>
            <person name="Yoon H.S."/>
            <person name="Fu H.-Y."/>
        </authorList>
    </citation>
    <scope>NUCLEOTIDE SEQUENCE [LARGE SCALE GENOMIC DNA]</scope>
    <source>
        <strain evidence="13 14">THAL066</strain>
    </source>
</reference>
<dbReference type="GO" id="GO:0006508">
    <property type="term" value="P:proteolysis"/>
    <property type="evidence" value="ECO:0007669"/>
    <property type="project" value="UniProtKB-KW"/>
</dbReference>
<organism evidence="13 14">
    <name type="scientific">Cyanidiococcus yangmingshanensis</name>
    <dbReference type="NCBI Taxonomy" id="2690220"/>
    <lineage>
        <taxon>Eukaryota</taxon>
        <taxon>Rhodophyta</taxon>
        <taxon>Bangiophyceae</taxon>
        <taxon>Cyanidiales</taxon>
        <taxon>Cyanidiaceae</taxon>
        <taxon>Cyanidiococcus</taxon>
    </lineage>
</organism>
<dbReference type="PANTHER" id="PTHR21646:SF33">
    <property type="entry name" value="UBIQUITIN CARBOXYL-TERMINAL HYDROLASE 22"/>
    <property type="match status" value="1"/>
</dbReference>
<dbReference type="InterPro" id="IPR001394">
    <property type="entry name" value="Peptidase_C19_UCH"/>
</dbReference>
<dbReference type="GO" id="GO:0016579">
    <property type="term" value="P:protein deubiquitination"/>
    <property type="evidence" value="ECO:0007669"/>
    <property type="project" value="InterPro"/>
</dbReference>
<evidence type="ECO:0000313" key="14">
    <source>
        <dbReference type="Proteomes" id="UP000530660"/>
    </source>
</evidence>
<feature type="region of interest" description="Disordered" evidence="11">
    <location>
        <begin position="131"/>
        <end position="248"/>
    </location>
</feature>